<feature type="transmembrane region" description="Helical" evidence="6">
    <location>
        <begin position="308"/>
        <end position="333"/>
    </location>
</feature>
<dbReference type="EMBL" id="FODJ01000022">
    <property type="protein sequence ID" value="SEO96057.1"/>
    <property type="molecule type" value="Genomic_DNA"/>
</dbReference>
<gene>
    <name evidence="7" type="ORF">SAMN04488134_1225</name>
</gene>
<sequence length="430" mass="47538">MRGDFQTFYRYVSLNVLSMIGLAIYILADTIFIANAIGELGLAALNLAIPIFTLVSGIGLLIGIGGGTWYTILRAQRKPQSATNVFNHALILGGILSLICMLVGLFGSEQLSIWFGANDETLVLTSVYLRVILLFAPFFIFNNLMVAFIRNDHNPKVAMMGMLLGSLANIIFDYIFIYIFDWGMLGAALATSITPIISILVLLLHFKSAANTLKVEKIKWEFFIFGRIVNLGLSAFITELSTGIVILVFNIVIVRIMGNIGVAAYSIIANISFVVIAIYTGVAQGMQPIVSDLFGRNQGKDLKRVRRYGMFTAIALAFAIYLTVNLTSDWIISVFNRDNSPLLQSLTEQGLRLYFIGFFAAGVNMIAIAYLNAIERANLAFKLSILRGCVFIVPLIMILAYFFDMVGVWLSFGVSEFAMLGLIVWQLKRL</sequence>
<dbReference type="PANTHER" id="PTHR43823:SF3">
    <property type="entry name" value="MULTIDRUG EXPORT PROTEIN MEPA"/>
    <property type="match status" value="1"/>
</dbReference>
<comment type="subcellular location">
    <subcellularLocation>
        <location evidence="1">Cell membrane</location>
        <topology evidence="1">Multi-pass membrane protein</topology>
    </subcellularLocation>
</comment>
<protein>
    <submittedName>
        <fullName evidence="7">Putative efflux protein, MATE family</fullName>
    </submittedName>
</protein>
<dbReference type="Proteomes" id="UP000199300">
    <property type="component" value="Unassembled WGS sequence"/>
</dbReference>
<feature type="transmembrane region" description="Helical" evidence="6">
    <location>
        <begin position="49"/>
        <end position="73"/>
    </location>
</feature>
<accession>A0A1H8TYT2</accession>
<keyword evidence="8" id="KW-1185">Reference proteome</keyword>
<evidence type="ECO:0000256" key="3">
    <source>
        <dbReference type="ARBA" id="ARBA00022692"/>
    </source>
</evidence>
<dbReference type="OrthoDB" id="9811110at2"/>
<feature type="transmembrane region" description="Helical" evidence="6">
    <location>
        <begin position="186"/>
        <end position="206"/>
    </location>
</feature>
<feature type="transmembrane region" description="Helical" evidence="6">
    <location>
        <begin position="262"/>
        <end position="282"/>
    </location>
</feature>
<feature type="transmembrane region" description="Helical" evidence="6">
    <location>
        <begin position="227"/>
        <end position="256"/>
    </location>
</feature>
<dbReference type="Pfam" id="PF01554">
    <property type="entry name" value="MatE"/>
    <property type="match status" value="2"/>
</dbReference>
<feature type="transmembrane region" description="Helical" evidence="6">
    <location>
        <begin position="161"/>
        <end position="180"/>
    </location>
</feature>
<evidence type="ECO:0000256" key="5">
    <source>
        <dbReference type="ARBA" id="ARBA00023136"/>
    </source>
</evidence>
<feature type="transmembrane region" description="Helical" evidence="6">
    <location>
        <begin position="409"/>
        <end position="427"/>
    </location>
</feature>
<dbReference type="GO" id="GO:0015297">
    <property type="term" value="F:antiporter activity"/>
    <property type="evidence" value="ECO:0007669"/>
    <property type="project" value="InterPro"/>
</dbReference>
<dbReference type="InterPro" id="IPR051327">
    <property type="entry name" value="MATE_MepA_subfamily"/>
</dbReference>
<keyword evidence="4 6" id="KW-1133">Transmembrane helix</keyword>
<dbReference type="GO" id="GO:0042910">
    <property type="term" value="F:xenobiotic transmembrane transporter activity"/>
    <property type="evidence" value="ECO:0007669"/>
    <property type="project" value="InterPro"/>
</dbReference>
<feature type="transmembrane region" description="Helical" evidence="6">
    <location>
        <begin position="385"/>
        <end position="403"/>
    </location>
</feature>
<proteinExistence type="predicted"/>
<dbReference type="AlphaFoldDB" id="A0A1H8TYT2"/>
<dbReference type="PANTHER" id="PTHR43823">
    <property type="entry name" value="SPORULATION PROTEIN YKVU"/>
    <property type="match status" value="1"/>
</dbReference>
<evidence type="ECO:0000256" key="2">
    <source>
        <dbReference type="ARBA" id="ARBA00022475"/>
    </source>
</evidence>
<feature type="transmembrane region" description="Helical" evidence="6">
    <location>
        <begin position="12"/>
        <end position="37"/>
    </location>
</feature>
<dbReference type="NCBIfam" id="TIGR00797">
    <property type="entry name" value="matE"/>
    <property type="match status" value="1"/>
</dbReference>
<organism evidence="7 8">
    <name type="scientific">Amphibacillus marinus</name>
    <dbReference type="NCBI Taxonomy" id="872970"/>
    <lineage>
        <taxon>Bacteria</taxon>
        <taxon>Bacillati</taxon>
        <taxon>Bacillota</taxon>
        <taxon>Bacilli</taxon>
        <taxon>Bacillales</taxon>
        <taxon>Bacillaceae</taxon>
        <taxon>Amphibacillus</taxon>
    </lineage>
</organism>
<feature type="transmembrane region" description="Helical" evidence="6">
    <location>
        <begin position="127"/>
        <end position="149"/>
    </location>
</feature>
<evidence type="ECO:0000313" key="7">
    <source>
        <dbReference type="EMBL" id="SEO96057.1"/>
    </source>
</evidence>
<keyword evidence="2" id="KW-1003">Cell membrane</keyword>
<feature type="transmembrane region" description="Helical" evidence="6">
    <location>
        <begin position="85"/>
        <end position="107"/>
    </location>
</feature>
<keyword evidence="3 6" id="KW-0812">Transmembrane</keyword>
<keyword evidence="5 6" id="KW-0472">Membrane</keyword>
<evidence type="ECO:0000313" key="8">
    <source>
        <dbReference type="Proteomes" id="UP000199300"/>
    </source>
</evidence>
<dbReference type="InterPro" id="IPR002528">
    <property type="entry name" value="MATE_fam"/>
</dbReference>
<dbReference type="STRING" id="872970.SAMN04488134_1225"/>
<reference evidence="7 8" key="1">
    <citation type="submission" date="2016-10" db="EMBL/GenBank/DDBJ databases">
        <authorList>
            <person name="de Groot N.N."/>
        </authorList>
    </citation>
    <scope>NUCLEOTIDE SEQUENCE [LARGE SCALE GENOMIC DNA]</scope>
    <source>
        <strain evidence="7 8">CGMCC 1.10434</strain>
    </source>
</reference>
<dbReference type="GO" id="GO:0005886">
    <property type="term" value="C:plasma membrane"/>
    <property type="evidence" value="ECO:0007669"/>
    <property type="project" value="UniProtKB-SubCell"/>
</dbReference>
<feature type="transmembrane region" description="Helical" evidence="6">
    <location>
        <begin position="353"/>
        <end position="373"/>
    </location>
</feature>
<evidence type="ECO:0000256" key="6">
    <source>
        <dbReference type="SAM" id="Phobius"/>
    </source>
</evidence>
<dbReference type="RefSeq" id="WP_091500423.1">
    <property type="nucleotide sequence ID" value="NZ_FODJ01000022.1"/>
</dbReference>
<evidence type="ECO:0000256" key="1">
    <source>
        <dbReference type="ARBA" id="ARBA00004651"/>
    </source>
</evidence>
<evidence type="ECO:0000256" key="4">
    <source>
        <dbReference type="ARBA" id="ARBA00022989"/>
    </source>
</evidence>
<name>A0A1H8TYT2_9BACI</name>